<evidence type="ECO:0000256" key="4">
    <source>
        <dbReference type="ARBA" id="ARBA00022801"/>
    </source>
</evidence>
<organism evidence="6 7">
    <name type="scientific">Orycteropus afer afer</name>
    <dbReference type="NCBI Taxonomy" id="1230840"/>
    <lineage>
        <taxon>Eukaryota</taxon>
        <taxon>Metazoa</taxon>
        <taxon>Chordata</taxon>
        <taxon>Craniata</taxon>
        <taxon>Vertebrata</taxon>
        <taxon>Euteleostomi</taxon>
        <taxon>Mammalia</taxon>
        <taxon>Eutheria</taxon>
        <taxon>Afrotheria</taxon>
        <taxon>Tubulidentata</taxon>
        <taxon>Orycteropodidae</taxon>
        <taxon>Orycteropus</taxon>
    </lineage>
</organism>
<dbReference type="AlphaFoldDB" id="A0A8B6ZDK5"/>
<dbReference type="OrthoDB" id="1735038at2759"/>
<evidence type="ECO:0000256" key="3">
    <source>
        <dbReference type="ARBA" id="ARBA00022729"/>
    </source>
</evidence>
<protein>
    <submittedName>
        <fullName evidence="7">Thymus-specific serine protease-like</fullName>
    </submittedName>
</protein>
<keyword evidence="2" id="KW-0645">Protease</keyword>
<dbReference type="RefSeq" id="XP_007933739.1">
    <property type="nucleotide sequence ID" value="XM_007935548.1"/>
</dbReference>
<evidence type="ECO:0000313" key="7">
    <source>
        <dbReference type="RefSeq" id="XP_007933739.1"/>
    </source>
</evidence>
<dbReference type="PANTHER" id="PTHR11010:SF117">
    <property type="entry name" value="SERINE PROTEASE 16"/>
    <property type="match status" value="1"/>
</dbReference>
<dbReference type="Pfam" id="PF05577">
    <property type="entry name" value="Peptidase_S28"/>
    <property type="match status" value="1"/>
</dbReference>
<dbReference type="GO" id="GO:0070008">
    <property type="term" value="F:serine-type exopeptidase activity"/>
    <property type="evidence" value="ECO:0007669"/>
    <property type="project" value="InterPro"/>
</dbReference>
<keyword evidence="5" id="KW-0325">Glycoprotein</keyword>
<dbReference type="PANTHER" id="PTHR11010">
    <property type="entry name" value="PROTEASE S28 PRO-X CARBOXYPEPTIDASE-RELATED"/>
    <property type="match status" value="1"/>
</dbReference>
<dbReference type="SUPFAM" id="SSF53474">
    <property type="entry name" value="alpha/beta-Hydrolases"/>
    <property type="match status" value="1"/>
</dbReference>
<reference evidence="7" key="1">
    <citation type="submission" date="2025-08" db="UniProtKB">
        <authorList>
            <consortium name="RefSeq"/>
        </authorList>
    </citation>
    <scope>IDENTIFICATION</scope>
</reference>
<dbReference type="GO" id="GO:0006508">
    <property type="term" value="P:proteolysis"/>
    <property type="evidence" value="ECO:0007669"/>
    <property type="project" value="UniProtKB-KW"/>
</dbReference>
<dbReference type="GO" id="GO:0008239">
    <property type="term" value="F:dipeptidyl-peptidase activity"/>
    <property type="evidence" value="ECO:0007669"/>
    <property type="project" value="TreeGrafter"/>
</dbReference>
<dbReference type="Gene3D" id="3.40.50.1820">
    <property type="entry name" value="alpha/beta hydrolase"/>
    <property type="match status" value="1"/>
</dbReference>
<dbReference type="Proteomes" id="UP000694850">
    <property type="component" value="Unplaced"/>
</dbReference>
<evidence type="ECO:0000256" key="5">
    <source>
        <dbReference type="ARBA" id="ARBA00023180"/>
    </source>
</evidence>
<evidence type="ECO:0000313" key="6">
    <source>
        <dbReference type="Proteomes" id="UP000694850"/>
    </source>
</evidence>
<accession>A0A8B6ZDK5</accession>
<dbReference type="GeneID" id="103192550"/>
<keyword evidence="3" id="KW-0732">Signal</keyword>
<keyword evidence="4" id="KW-0378">Hydrolase</keyword>
<dbReference type="Gene3D" id="1.20.120.980">
    <property type="entry name" value="Serine carboxypeptidase S28, SKS domain"/>
    <property type="match status" value="1"/>
</dbReference>
<gene>
    <name evidence="7" type="primary">LOC103192550</name>
</gene>
<keyword evidence="6" id="KW-1185">Reference proteome</keyword>
<evidence type="ECO:0000256" key="1">
    <source>
        <dbReference type="ARBA" id="ARBA00011079"/>
    </source>
</evidence>
<proteinExistence type="inferred from homology"/>
<name>A0A8B6ZDK5_ORYAF</name>
<comment type="similarity">
    <text evidence="1">Belongs to the peptidase S28 family.</text>
</comment>
<sequence>MDPTDHWFEQKLDHFNRNRSSSSWQQVASQDYNPDKPNHAITQLSETTNRSQGLEVEYLKIQIRKKNCRWSLGVGAMFLINIHMKFPLNKRDLSTASLRFLSSKQAVADIVHFRTEIAKKLGLTKNKWVAFGRYYGGSLAVWSRLTQPSLFAAAVGSTAIIKAKVNFNEYFEVVYKNLVTHNMECARAVSEALQFIVTLLQHPEFFSTLQNQFKLCNPLASNSNMEKVYFMQNLMRFVSRIGSRTSTRRKENEVSIDEFCDTMRNTTLGLPYSRFTRIENLILKKKNMTCFETNYNTFLKALNYSSISNISNRGGRQWFYQRCTEFGLFITTDSKEHPFSGLTLRDLIQQCSDVFGPKFNYNLVLWGVEVTNTLFTGYNINGNKVIFPNSLLDPWHTLGITKDISQDLPAVVIKGESFCKDMLEPKDTDSAELIQAREKIFQILQTWLME</sequence>
<dbReference type="InterPro" id="IPR008758">
    <property type="entry name" value="Peptidase_S28"/>
</dbReference>
<dbReference type="InterPro" id="IPR042269">
    <property type="entry name" value="Ser_carbopepase_S28_SKS"/>
</dbReference>
<evidence type="ECO:0000256" key="2">
    <source>
        <dbReference type="ARBA" id="ARBA00022670"/>
    </source>
</evidence>
<dbReference type="InterPro" id="IPR029058">
    <property type="entry name" value="AB_hydrolase_fold"/>
</dbReference>